<evidence type="ECO:0000256" key="2">
    <source>
        <dbReference type="ARBA" id="ARBA00022643"/>
    </source>
</evidence>
<evidence type="ECO:0000313" key="5">
    <source>
        <dbReference type="Proteomes" id="UP000824175"/>
    </source>
</evidence>
<protein>
    <submittedName>
        <fullName evidence="4">Flavodoxin family protein</fullName>
    </submittedName>
</protein>
<keyword evidence="1" id="KW-0285">Flavoprotein</keyword>
<evidence type="ECO:0000256" key="1">
    <source>
        <dbReference type="ARBA" id="ARBA00022630"/>
    </source>
</evidence>
<comment type="caution">
    <text evidence="4">The sequence shown here is derived from an EMBL/GenBank/DDBJ whole genome shotgun (WGS) entry which is preliminary data.</text>
</comment>
<dbReference type="SUPFAM" id="SSF52218">
    <property type="entry name" value="Flavoproteins"/>
    <property type="match status" value="1"/>
</dbReference>
<reference evidence="4" key="2">
    <citation type="journal article" date="2021" name="PeerJ">
        <title>Extensive microbial diversity within the chicken gut microbiome revealed by metagenomics and culture.</title>
        <authorList>
            <person name="Gilroy R."/>
            <person name="Ravi A."/>
            <person name="Getino M."/>
            <person name="Pursley I."/>
            <person name="Horton D.L."/>
            <person name="Alikhan N.F."/>
            <person name="Baker D."/>
            <person name="Gharbi K."/>
            <person name="Hall N."/>
            <person name="Watson M."/>
            <person name="Adriaenssens E.M."/>
            <person name="Foster-Nyarko E."/>
            <person name="Jarju S."/>
            <person name="Secka A."/>
            <person name="Antonio M."/>
            <person name="Oren A."/>
            <person name="Chaudhuri R.R."/>
            <person name="La Ragione R."/>
            <person name="Hildebrand F."/>
            <person name="Pallen M.J."/>
        </authorList>
    </citation>
    <scope>NUCLEOTIDE SEQUENCE</scope>
    <source>
        <strain evidence="4">CHK195-11698</strain>
    </source>
</reference>
<evidence type="ECO:0000259" key="3">
    <source>
        <dbReference type="Pfam" id="PF03358"/>
    </source>
</evidence>
<reference evidence="4" key="1">
    <citation type="submission" date="2020-10" db="EMBL/GenBank/DDBJ databases">
        <authorList>
            <person name="Gilroy R."/>
        </authorList>
    </citation>
    <scope>NUCLEOTIDE SEQUENCE</scope>
    <source>
        <strain evidence="4">CHK195-11698</strain>
    </source>
</reference>
<name>A0A9D1HQ79_9FIRM</name>
<gene>
    <name evidence="4" type="ORF">IAD15_12150</name>
</gene>
<dbReference type="Pfam" id="PF03358">
    <property type="entry name" value="FMN_red"/>
    <property type="match status" value="1"/>
</dbReference>
<dbReference type="GO" id="GO:0016491">
    <property type="term" value="F:oxidoreductase activity"/>
    <property type="evidence" value="ECO:0007669"/>
    <property type="project" value="InterPro"/>
</dbReference>
<organism evidence="4 5">
    <name type="scientific">Candidatus Fimiplasma intestinipullorum</name>
    <dbReference type="NCBI Taxonomy" id="2840825"/>
    <lineage>
        <taxon>Bacteria</taxon>
        <taxon>Bacillati</taxon>
        <taxon>Bacillota</taxon>
        <taxon>Clostridia</taxon>
        <taxon>Eubacteriales</taxon>
        <taxon>Candidatus Fimiplasma</taxon>
    </lineage>
</organism>
<dbReference type="PANTHER" id="PTHR43278">
    <property type="entry name" value="NAD(P)H-DEPENDENT FMN-CONTAINING OXIDOREDUCTASE YWQN-RELATED"/>
    <property type="match status" value="1"/>
</dbReference>
<dbReference type="InterPro" id="IPR051796">
    <property type="entry name" value="ISF_SsuE-like"/>
</dbReference>
<dbReference type="Gene3D" id="3.40.50.360">
    <property type="match status" value="1"/>
</dbReference>
<sequence>MKVCIISSSPRRKGNSALLCEQFAKGAKEAGHEVEIIHLSQYDMQPCLACEYCHHHDHVCVRKDDADKVISKMIAADVWVLATPCYFYSVSAQMKLLIDRFFAREYEVREDKKRRQVYYIVTSGAKGMDQMNGVMESLRGFIKVLRTIDEAGVIDGTGAFQLGDIAHHPAYIQAYEMGKNCH</sequence>
<feature type="domain" description="NADPH-dependent FMN reductase-like" evidence="3">
    <location>
        <begin position="1"/>
        <end position="130"/>
    </location>
</feature>
<dbReference type="InterPro" id="IPR029039">
    <property type="entry name" value="Flavoprotein-like_sf"/>
</dbReference>
<dbReference type="PANTHER" id="PTHR43278:SF2">
    <property type="entry name" value="IRON-SULFUR FLAVOPROTEIN"/>
    <property type="match status" value="1"/>
</dbReference>
<proteinExistence type="predicted"/>
<accession>A0A9D1HQ79</accession>
<evidence type="ECO:0000313" key="4">
    <source>
        <dbReference type="EMBL" id="HIU14795.1"/>
    </source>
</evidence>
<dbReference type="Proteomes" id="UP000824175">
    <property type="component" value="Unassembled WGS sequence"/>
</dbReference>
<dbReference type="EMBL" id="DVMJ01000114">
    <property type="protein sequence ID" value="HIU14795.1"/>
    <property type="molecule type" value="Genomic_DNA"/>
</dbReference>
<keyword evidence="2" id="KW-0288">FMN</keyword>
<dbReference type="AlphaFoldDB" id="A0A9D1HQ79"/>
<dbReference type="InterPro" id="IPR005025">
    <property type="entry name" value="FMN_Rdtase-like_dom"/>
</dbReference>